<dbReference type="GO" id="GO:0050660">
    <property type="term" value="F:flavin adenine dinucleotide binding"/>
    <property type="evidence" value="ECO:0007669"/>
    <property type="project" value="InterPro"/>
</dbReference>
<sequence length="377" mass="41665">MASYDVIIVGLGGMGSATAYHLARRGARILGLEQFGVAHDRGSSHGKTRVIRQAYHEGPEYVPLLLRAYDLWHALEREAGTALLTTTGAIYLGTPESPGVAGAALSARTHDIPYDMLRAEEIRTRYPVLHPRPGHVGLFEHQAGILVPEQCVATHIDLARRRGADLRFDEAVTSWTAGRDRVTVRTTRGSYEGGRLVFTAGPWTDQVLHDLGLPLRVERVVLYWFEPRARREEFIRVPIYAWHVDEVNLYGFPYLEGQGLKVAFHQVFQEATTPQTIRRDVGEDEVARMRDHLAGVMPDAPGRLLAAATCMYTNTPDSHFIIDRHPAHANVALACGFSGHGFKFCSVVGEVLADLAGRGETSQPIGLFALNRFRSVA</sequence>
<dbReference type="EC" id="1.5.3.2" evidence="6"/>
<dbReference type="Gene3D" id="3.50.50.60">
    <property type="entry name" value="FAD/NAD(P)-binding domain"/>
    <property type="match status" value="1"/>
</dbReference>
<evidence type="ECO:0000256" key="3">
    <source>
        <dbReference type="ARBA" id="ARBA00022827"/>
    </source>
</evidence>
<reference evidence="6 7" key="1">
    <citation type="journal article" date="2019" name="Nat. Microbiol.">
        <title>Mediterranean grassland soil C-N compound turnover is dependent on rainfall and depth, and is mediated by genomically divergent microorganisms.</title>
        <authorList>
            <person name="Diamond S."/>
            <person name="Andeer P.F."/>
            <person name="Li Z."/>
            <person name="Crits-Christoph A."/>
            <person name="Burstein D."/>
            <person name="Anantharaman K."/>
            <person name="Lane K.R."/>
            <person name="Thomas B.C."/>
            <person name="Pan C."/>
            <person name="Northen T.R."/>
            <person name="Banfield J.F."/>
        </authorList>
    </citation>
    <scope>NUCLEOTIDE SEQUENCE [LARGE SCALE GENOMIC DNA]</scope>
    <source>
        <strain evidence="6">NP_6</strain>
    </source>
</reference>
<dbReference type="PANTHER" id="PTHR10961">
    <property type="entry name" value="PEROXISOMAL SARCOSINE OXIDASE"/>
    <property type="match status" value="1"/>
</dbReference>
<dbReference type="EMBL" id="VBAN01000332">
    <property type="protein sequence ID" value="TMI79375.1"/>
    <property type="molecule type" value="Genomic_DNA"/>
</dbReference>
<evidence type="ECO:0000256" key="4">
    <source>
        <dbReference type="ARBA" id="ARBA00023002"/>
    </source>
</evidence>
<evidence type="ECO:0000256" key="1">
    <source>
        <dbReference type="ARBA" id="ARBA00001974"/>
    </source>
</evidence>
<dbReference type="Pfam" id="PF01266">
    <property type="entry name" value="DAO"/>
    <property type="match status" value="1"/>
</dbReference>
<keyword evidence="2" id="KW-0285">Flavoprotein</keyword>
<dbReference type="PANTHER" id="PTHR10961:SF7">
    <property type="entry name" value="FAD DEPENDENT OXIDOREDUCTASE DOMAIN-CONTAINING PROTEIN"/>
    <property type="match status" value="1"/>
</dbReference>
<evidence type="ECO:0000313" key="7">
    <source>
        <dbReference type="Proteomes" id="UP000318093"/>
    </source>
</evidence>
<evidence type="ECO:0000313" key="6">
    <source>
        <dbReference type="EMBL" id="TMI79375.1"/>
    </source>
</evidence>
<dbReference type="SUPFAM" id="SSF51905">
    <property type="entry name" value="FAD/NAD(P)-binding domain"/>
    <property type="match status" value="1"/>
</dbReference>
<protein>
    <submittedName>
        <fullName evidence="6">N-methyl-L-tryptophan oxidase</fullName>
        <ecNumber evidence="6">1.5.3.2</ecNumber>
    </submittedName>
</protein>
<dbReference type="InterPro" id="IPR045170">
    <property type="entry name" value="MTOX"/>
</dbReference>
<keyword evidence="4 6" id="KW-0560">Oxidoreductase</keyword>
<feature type="domain" description="FAD dependent oxidoreductase" evidence="5">
    <location>
        <begin position="5"/>
        <end position="355"/>
    </location>
</feature>
<evidence type="ECO:0000256" key="2">
    <source>
        <dbReference type="ARBA" id="ARBA00022630"/>
    </source>
</evidence>
<gene>
    <name evidence="6" type="primary">solA</name>
    <name evidence="6" type="ORF">E6H03_10415</name>
</gene>
<proteinExistence type="predicted"/>
<dbReference type="NCBIfam" id="NF008425">
    <property type="entry name" value="PRK11259.1"/>
    <property type="match status" value="1"/>
</dbReference>
<organism evidence="6 7">
    <name type="scientific">Candidatus Segetimicrobium genomatis</name>
    <dbReference type="NCBI Taxonomy" id="2569760"/>
    <lineage>
        <taxon>Bacteria</taxon>
        <taxon>Bacillati</taxon>
        <taxon>Candidatus Sysuimicrobiota</taxon>
        <taxon>Candidatus Sysuimicrobiia</taxon>
        <taxon>Candidatus Sysuimicrobiales</taxon>
        <taxon>Candidatus Segetimicrobiaceae</taxon>
        <taxon>Candidatus Segetimicrobium</taxon>
    </lineage>
</organism>
<dbReference type="SUPFAM" id="SSF54373">
    <property type="entry name" value="FAD-linked reductases, C-terminal domain"/>
    <property type="match status" value="1"/>
</dbReference>
<dbReference type="Proteomes" id="UP000318093">
    <property type="component" value="Unassembled WGS sequence"/>
</dbReference>
<comment type="caution">
    <text evidence="6">The sequence shown here is derived from an EMBL/GenBank/DDBJ whole genome shotgun (WGS) entry which is preliminary data.</text>
</comment>
<dbReference type="Gene3D" id="3.30.9.10">
    <property type="entry name" value="D-Amino Acid Oxidase, subunit A, domain 2"/>
    <property type="match status" value="1"/>
</dbReference>
<comment type="cofactor">
    <cofactor evidence="1">
        <name>FAD</name>
        <dbReference type="ChEBI" id="CHEBI:57692"/>
    </cofactor>
</comment>
<name>A0A537J796_9BACT</name>
<accession>A0A537J796</accession>
<dbReference type="AlphaFoldDB" id="A0A537J796"/>
<dbReference type="InterPro" id="IPR006076">
    <property type="entry name" value="FAD-dep_OxRdtase"/>
</dbReference>
<dbReference type="InterPro" id="IPR036188">
    <property type="entry name" value="FAD/NAD-bd_sf"/>
</dbReference>
<dbReference type="GO" id="GO:0008115">
    <property type="term" value="F:sarcosine oxidase activity"/>
    <property type="evidence" value="ECO:0007669"/>
    <property type="project" value="TreeGrafter"/>
</dbReference>
<keyword evidence="3" id="KW-0274">FAD</keyword>
<dbReference type="GO" id="GO:0050131">
    <property type="term" value="F:N-methyl-L-amino-acid oxidase activity"/>
    <property type="evidence" value="ECO:0007669"/>
    <property type="project" value="UniProtKB-EC"/>
</dbReference>
<evidence type="ECO:0000259" key="5">
    <source>
        <dbReference type="Pfam" id="PF01266"/>
    </source>
</evidence>